<accession>A0A1N7IA71</accession>
<keyword evidence="1" id="KW-0812">Transmembrane</keyword>
<organism evidence="2 3">
    <name type="scientific">Chryseobacterium shigense</name>
    <dbReference type="NCBI Taxonomy" id="297244"/>
    <lineage>
        <taxon>Bacteria</taxon>
        <taxon>Pseudomonadati</taxon>
        <taxon>Bacteroidota</taxon>
        <taxon>Flavobacteriia</taxon>
        <taxon>Flavobacteriales</taxon>
        <taxon>Weeksellaceae</taxon>
        <taxon>Chryseobacterium group</taxon>
        <taxon>Chryseobacterium</taxon>
    </lineage>
</organism>
<evidence type="ECO:0008006" key="4">
    <source>
        <dbReference type="Google" id="ProtNLM"/>
    </source>
</evidence>
<reference evidence="3" key="1">
    <citation type="submission" date="2017-01" db="EMBL/GenBank/DDBJ databases">
        <authorList>
            <person name="Varghese N."/>
            <person name="Submissions S."/>
        </authorList>
    </citation>
    <scope>NUCLEOTIDE SEQUENCE [LARGE SCALE GENOMIC DNA]</scope>
    <source>
        <strain evidence="3">DSM 17126</strain>
    </source>
</reference>
<name>A0A1N7IA71_9FLAO</name>
<dbReference type="Pfam" id="PF10677">
    <property type="entry name" value="DUF2490"/>
    <property type="match status" value="1"/>
</dbReference>
<protein>
    <recommendedName>
        <fullName evidence="4">DUF2490 domain-containing protein</fullName>
    </recommendedName>
</protein>
<keyword evidence="1" id="KW-0472">Membrane</keyword>
<dbReference type="InterPro" id="IPR019619">
    <property type="entry name" value="DUF2490"/>
</dbReference>
<dbReference type="OrthoDB" id="661329at2"/>
<proteinExistence type="predicted"/>
<keyword evidence="3" id="KW-1185">Reference proteome</keyword>
<dbReference type="AlphaFoldDB" id="A0A1N7IA71"/>
<evidence type="ECO:0000313" key="3">
    <source>
        <dbReference type="Proteomes" id="UP000186373"/>
    </source>
</evidence>
<evidence type="ECO:0000256" key="1">
    <source>
        <dbReference type="SAM" id="Phobius"/>
    </source>
</evidence>
<feature type="transmembrane region" description="Helical" evidence="1">
    <location>
        <begin position="37"/>
        <end position="55"/>
    </location>
</feature>
<dbReference type="EMBL" id="FTNY01000002">
    <property type="protein sequence ID" value="SIS33957.1"/>
    <property type="molecule type" value="Genomic_DNA"/>
</dbReference>
<evidence type="ECO:0000313" key="2">
    <source>
        <dbReference type="EMBL" id="SIS33957.1"/>
    </source>
</evidence>
<sequence>MDKGPPLATTNHHFTVSLNIQLHLVTEQILKIRFNRFYRMLGTGKIIIGIFLFSLCGSLHAQISPPGLGDANSAFWSAFGVRRQLDSLGKKQTLSYIAVGRKSSPDDYNLVSKQAIIVLNHEVYHSFAPNQQYSYAVSYRRQPKYESSEPYEKEATEQELRIYGRYAYTFNLGKRWKLKNTVRQEFRKFFDSDFRQADEDFQLRTRIKSQLTYSLSKKNNQKLALSAEGLFSTSYLNEPEQKWTPFGYREMRIGAYYMFSIPHSPFTVDIGYVNDLIRGSRSIKKGGVHYLAADIIWNLPFKNK</sequence>
<gene>
    <name evidence="2" type="ORF">SAMN05421639_102802</name>
</gene>
<dbReference type="Proteomes" id="UP000186373">
    <property type="component" value="Unassembled WGS sequence"/>
</dbReference>
<keyword evidence="1" id="KW-1133">Transmembrane helix</keyword>
<dbReference type="RefSeq" id="WP_084175745.1">
    <property type="nucleotide sequence ID" value="NZ_FTNY01000002.1"/>
</dbReference>